<keyword evidence="3 6" id="KW-0812">Transmembrane</keyword>
<dbReference type="Pfam" id="PF05251">
    <property type="entry name" value="Ost5"/>
    <property type="match status" value="1"/>
</dbReference>
<feature type="transmembrane region" description="Helical" evidence="6">
    <location>
        <begin position="48"/>
        <end position="70"/>
    </location>
</feature>
<comment type="function">
    <text evidence="6">Subunit of the oligosaccharyl transferase (OST) complex that catalyzes the initial transfer of a defined glycan (Glc(3)Man(9)GlcNAc(2) in eukaryotes) from the lipid carrier dolichol-pyrophosphate to an asparagine residue within an Asn-X-Ser/Thr consensus motif in nascent polypeptide chains, the first step in protein N-glycosylation. N-glycosylation occurs cotranslationally and the complex associates with the Sec61 complex at the channel-forming translocon complex that mediates protein translocation across the endoplasmic reticulum (ER). All subunits are required for a maximal enzyme activity.</text>
</comment>
<keyword evidence="8" id="KW-1185">Reference proteome</keyword>
<gene>
    <name evidence="7" type="ORF">KP509_01G119000</name>
</gene>
<dbReference type="GO" id="GO:0006487">
    <property type="term" value="P:protein N-linked glycosylation"/>
    <property type="evidence" value="ECO:0007669"/>
    <property type="project" value="UniProtKB-UniRule"/>
</dbReference>
<evidence type="ECO:0000313" key="8">
    <source>
        <dbReference type="Proteomes" id="UP000825935"/>
    </source>
</evidence>
<dbReference type="EMBL" id="CM035406">
    <property type="protein sequence ID" value="KAH7447733.1"/>
    <property type="molecule type" value="Genomic_DNA"/>
</dbReference>
<comment type="subunit">
    <text evidence="6">Component of the oligosaccharyltransferase (OST) complex.</text>
</comment>
<evidence type="ECO:0000313" key="7">
    <source>
        <dbReference type="EMBL" id="KAH7447733.1"/>
    </source>
</evidence>
<name>A0A8T2VQF4_CERRI</name>
<comment type="subcellular location">
    <subcellularLocation>
        <location evidence="1 6">Membrane</location>
        <topology evidence="1 6">Multi-pass membrane protein</topology>
    </subcellularLocation>
</comment>
<keyword evidence="5 6" id="KW-0472">Membrane</keyword>
<keyword evidence="4 6" id="KW-1133">Transmembrane helix</keyword>
<dbReference type="InterPro" id="IPR007915">
    <property type="entry name" value="TMEM258/Ost5"/>
</dbReference>
<dbReference type="Proteomes" id="UP000825935">
    <property type="component" value="Chromosome 1"/>
</dbReference>
<evidence type="ECO:0000256" key="2">
    <source>
        <dbReference type="ARBA" id="ARBA00009825"/>
    </source>
</evidence>
<dbReference type="AlphaFoldDB" id="A0A8T2VQF4"/>
<comment type="caution">
    <text evidence="7">The sequence shown here is derived from an EMBL/GenBank/DDBJ whole genome shotgun (WGS) entry which is preliminary data.</text>
</comment>
<organism evidence="7 8">
    <name type="scientific">Ceratopteris richardii</name>
    <name type="common">Triangle waterfern</name>
    <dbReference type="NCBI Taxonomy" id="49495"/>
    <lineage>
        <taxon>Eukaryota</taxon>
        <taxon>Viridiplantae</taxon>
        <taxon>Streptophyta</taxon>
        <taxon>Embryophyta</taxon>
        <taxon>Tracheophyta</taxon>
        <taxon>Polypodiopsida</taxon>
        <taxon>Polypodiidae</taxon>
        <taxon>Polypodiales</taxon>
        <taxon>Pteridineae</taxon>
        <taxon>Pteridaceae</taxon>
        <taxon>Parkerioideae</taxon>
        <taxon>Ceratopteris</taxon>
    </lineage>
</organism>
<evidence type="ECO:0000256" key="3">
    <source>
        <dbReference type="ARBA" id="ARBA00022692"/>
    </source>
</evidence>
<evidence type="ECO:0000256" key="6">
    <source>
        <dbReference type="RuleBase" id="RU367008"/>
    </source>
</evidence>
<accession>A0A8T2VQF4</accession>
<dbReference type="OrthoDB" id="18408at2759"/>
<proteinExistence type="inferred from homology"/>
<evidence type="ECO:0000256" key="4">
    <source>
        <dbReference type="ARBA" id="ARBA00022989"/>
    </source>
</evidence>
<sequence length="117" mass="13270">MQQQAHGLNCRMALKLMDKVKQPSGLRLSCKSKHFLVTPIFTPIFESLYPFLPISLLTFGLLIAAYLFIYEVTASKLSKSLLHELLTSSVASLFWGVWILFPSLMSMILCLRKGINY</sequence>
<reference evidence="7" key="1">
    <citation type="submission" date="2021-08" db="EMBL/GenBank/DDBJ databases">
        <title>WGS assembly of Ceratopteris richardii.</title>
        <authorList>
            <person name="Marchant D.B."/>
            <person name="Chen G."/>
            <person name="Jenkins J."/>
            <person name="Shu S."/>
            <person name="Leebens-Mack J."/>
            <person name="Grimwood J."/>
            <person name="Schmutz J."/>
            <person name="Soltis P."/>
            <person name="Soltis D."/>
            <person name="Chen Z.-H."/>
        </authorList>
    </citation>
    <scope>NUCLEOTIDE SEQUENCE</scope>
    <source>
        <strain evidence="7">Whitten #5841</strain>
        <tissue evidence="7">Leaf</tissue>
    </source>
</reference>
<dbReference type="GO" id="GO:0008250">
    <property type="term" value="C:oligosaccharyltransferase complex"/>
    <property type="evidence" value="ECO:0007669"/>
    <property type="project" value="UniProtKB-UniRule"/>
</dbReference>
<feature type="transmembrane region" description="Helical" evidence="6">
    <location>
        <begin position="90"/>
        <end position="111"/>
    </location>
</feature>
<evidence type="ECO:0000256" key="1">
    <source>
        <dbReference type="ARBA" id="ARBA00004141"/>
    </source>
</evidence>
<comment type="similarity">
    <text evidence="2 6">Belongs to the OST5 family.</text>
</comment>
<dbReference type="PANTHER" id="PTHR13636">
    <property type="entry name" value="TRANSMEMBRANE PROTEIN 258"/>
    <property type="match status" value="1"/>
</dbReference>
<evidence type="ECO:0000256" key="5">
    <source>
        <dbReference type="ARBA" id="ARBA00023136"/>
    </source>
</evidence>
<protein>
    <recommendedName>
        <fullName evidence="6">Dolichyl-diphosphooligosaccharide-protein glycosyltransferase subunit OST5</fullName>
    </recommendedName>
</protein>